<evidence type="ECO:0000313" key="8">
    <source>
        <dbReference type="EMBL" id="MCM8568495.1"/>
    </source>
</evidence>
<dbReference type="GO" id="GO:0016787">
    <property type="term" value="F:hydrolase activity"/>
    <property type="evidence" value="ECO:0007669"/>
    <property type="project" value="UniProtKB-KW"/>
</dbReference>
<evidence type="ECO:0000256" key="3">
    <source>
        <dbReference type="ARBA" id="ARBA00022801"/>
    </source>
</evidence>
<feature type="domain" description="Alpha-L-rhamnosidase concanavalin-like" evidence="4">
    <location>
        <begin position="379"/>
        <end position="467"/>
    </location>
</feature>
<dbReference type="InterPro" id="IPR008928">
    <property type="entry name" value="6-hairpin_glycosidase_sf"/>
</dbReference>
<organism evidence="8 9">
    <name type="scientific">Gramella jeungdoensis</name>
    <dbReference type="NCBI Taxonomy" id="708091"/>
    <lineage>
        <taxon>Bacteria</taxon>
        <taxon>Pseudomonadati</taxon>
        <taxon>Bacteroidota</taxon>
        <taxon>Flavobacteriia</taxon>
        <taxon>Flavobacteriales</taxon>
        <taxon>Flavobacteriaceae</taxon>
        <taxon>Christiangramia</taxon>
    </lineage>
</organism>
<dbReference type="Pfam" id="PF25788">
    <property type="entry name" value="Ig_Rha78A_N"/>
    <property type="match status" value="1"/>
</dbReference>
<feature type="domain" description="Alpha-L-rhamnosidase C-terminal" evidence="7">
    <location>
        <begin position="831"/>
        <end position="898"/>
    </location>
</feature>
<dbReference type="Gene3D" id="2.60.40.10">
    <property type="entry name" value="Immunoglobulins"/>
    <property type="match status" value="1"/>
</dbReference>
<evidence type="ECO:0000256" key="1">
    <source>
        <dbReference type="ARBA" id="ARBA00001445"/>
    </source>
</evidence>
<dbReference type="PANTHER" id="PTHR33307">
    <property type="entry name" value="ALPHA-RHAMNOSIDASE (EUROFUNG)"/>
    <property type="match status" value="1"/>
</dbReference>
<accession>A0ABT0YZC9</accession>
<feature type="domain" description="Bacterial alpha-L-rhamnosidase N-terminal" evidence="5">
    <location>
        <begin position="200"/>
        <end position="368"/>
    </location>
</feature>
<dbReference type="Gene3D" id="1.50.10.10">
    <property type="match status" value="1"/>
</dbReference>
<comment type="caution">
    <text evidence="8">The sequence shown here is derived from an EMBL/GenBank/DDBJ whole genome shotgun (WGS) entry which is preliminary data.</text>
</comment>
<dbReference type="Gene3D" id="2.60.120.260">
    <property type="entry name" value="Galactose-binding domain-like"/>
    <property type="match status" value="2"/>
</dbReference>
<dbReference type="InterPro" id="IPR008902">
    <property type="entry name" value="Rhamnosid_concanavalin"/>
</dbReference>
<dbReference type="InterPro" id="IPR013737">
    <property type="entry name" value="Bac_rhamnosid_N"/>
</dbReference>
<keyword evidence="9" id="KW-1185">Reference proteome</keyword>
<dbReference type="Pfam" id="PF17389">
    <property type="entry name" value="Bac_rhamnosid6H"/>
    <property type="match status" value="1"/>
</dbReference>
<evidence type="ECO:0000313" key="9">
    <source>
        <dbReference type="Proteomes" id="UP001155077"/>
    </source>
</evidence>
<evidence type="ECO:0000259" key="5">
    <source>
        <dbReference type="Pfam" id="PF08531"/>
    </source>
</evidence>
<protein>
    <recommendedName>
        <fullName evidence="2">alpha-L-rhamnosidase</fullName>
        <ecNumber evidence="2">3.2.1.40</ecNumber>
    </recommendedName>
</protein>
<evidence type="ECO:0000256" key="2">
    <source>
        <dbReference type="ARBA" id="ARBA00012652"/>
    </source>
</evidence>
<dbReference type="EC" id="3.2.1.40" evidence="2"/>
<dbReference type="PIRSF" id="PIRSF010631">
    <property type="entry name" value="A-rhamnsds"/>
    <property type="match status" value="1"/>
</dbReference>
<evidence type="ECO:0000259" key="7">
    <source>
        <dbReference type="Pfam" id="PF17390"/>
    </source>
</evidence>
<dbReference type="Pfam" id="PF17390">
    <property type="entry name" value="Bac_rhamnosid_C"/>
    <property type="match status" value="1"/>
</dbReference>
<feature type="domain" description="Alpha-L-rhamnosidase six-hairpin glycosidase" evidence="6">
    <location>
        <begin position="490"/>
        <end position="823"/>
    </location>
</feature>
<evidence type="ECO:0000259" key="6">
    <source>
        <dbReference type="Pfam" id="PF17389"/>
    </source>
</evidence>
<dbReference type="Gene3D" id="2.60.420.10">
    <property type="entry name" value="Maltose phosphorylase, domain 3"/>
    <property type="match status" value="1"/>
</dbReference>
<dbReference type="Pfam" id="PF08531">
    <property type="entry name" value="Bac_rhamnosid_N"/>
    <property type="match status" value="1"/>
</dbReference>
<dbReference type="Pfam" id="PF05592">
    <property type="entry name" value="Bac_rhamnosid"/>
    <property type="match status" value="1"/>
</dbReference>
<dbReference type="InterPro" id="IPR013783">
    <property type="entry name" value="Ig-like_fold"/>
</dbReference>
<sequence length="929" mass="105860">MQTRIACILVFLCFFSCKPYVEEEKNAPVETDFSLENPEVNMMADPLGIDPEDIRFGWQLQSSGFNVKQKAYRILVSENDNFNQDLIWDSGKVQTDKSQHLEYEGPGLAHGKDYYWKVEVWNSSGASSQSKTAHFFTAPEVGDLEAKWIGAISREESNLPEGRKMHTPTFKKAKRDSIVAAVDTLAYRSIMLRNEFETEKQIKSAKVYVSGLGHYKLSINGENIGNSEFAPLWTDYDKTLYYNIYDVTSELQNGENAIGVILGNGMYNVIGGRYSKFFVSFGPPTLFLQLRLTYEDGSNETITSDESWKYSKSPITFNTLFGGEDYDARMEQPGWDKPGFNESSWKEVVIQDPPKGQLRPQTAPDIKVSRNYEVQEVNKIDDTTYVFNMGQNLSGFPKIKARGQRGDKIRIWVGEKLQEDGTIAQGGSGKPYYYEYTFKGDGIEEWRPYFSYYGFQYVQIEGAGYKEEGSETRPVILDLKSLFIHNSAGEAGTFESSNEIFNQAHQLINSAIKSNFHGVFTDCPHREKLGWLEETHLNGPGLLYNYHLEGFIPKVMQDIADAQRENGMIPNIAPEYIVFGGDFTDSPEWGLAGVVLPWMYYEYYGDASLIEKYYPVMNRYVDYLSSTADDHIVSHGLGDWYDYGEHAAGYSKNSPIALSATSHYFYGSKLLAKAARMLNKTGDVQKYERLTENIRDAFNTKFYHPEKGQYGTGSQFSNAVPIFMGIVRPEEKEIVMKSLLDTIKKNGFRLTTGDVGNRYLYQTLAQNDQNEVMFKMQNHYDTPGYGFQIKFGLTTLTEQWDPRNGNSLNHFMMGQIEEWFYKSLGGIVTDEADPGFKHFFLQPEMVGDMDFVKASYESLYGKIVSEWQRNEEELSFYFEIPANTSATVKLPVSDFSEIRINNEDFTDYNTTENTSFKLGSGKYSVKVKL</sequence>
<name>A0ABT0YZC9_9FLAO</name>
<keyword evidence="3 8" id="KW-0378">Hydrolase</keyword>
<proteinExistence type="predicted"/>
<dbReference type="SUPFAM" id="SSF48208">
    <property type="entry name" value="Six-hairpin glycosidases"/>
    <property type="match status" value="1"/>
</dbReference>
<dbReference type="InterPro" id="IPR035398">
    <property type="entry name" value="Bac_rhamnosid_C"/>
</dbReference>
<dbReference type="InterPro" id="IPR012341">
    <property type="entry name" value="6hp_glycosidase-like_sf"/>
</dbReference>
<dbReference type="RefSeq" id="WP_252110889.1">
    <property type="nucleotide sequence ID" value="NZ_JAMSCK010000001.1"/>
</dbReference>
<evidence type="ECO:0000259" key="4">
    <source>
        <dbReference type="Pfam" id="PF05592"/>
    </source>
</evidence>
<dbReference type="Proteomes" id="UP001155077">
    <property type="component" value="Unassembled WGS sequence"/>
</dbReference>
<gene>
    <name evidence="8" type="ORF">NE848_03845</name>
</gene>
<dbReference type="PANTHER" id="PTHR33307:SF11">
    <property type="entry name" value="ALPHA-L-RHAMNOSIDASE"/>
    <property type="match status" value="1"/>
</dbReference>
<reference evidence="8" key="1">
    <citation type="submission" date="2022-06" db="EMBL/GenBank/DDBJ databases">
        <title>Gramella sediminis sp. nov., isolated from deep-sea sediment of the Indian Ocean.</title>
        <authorList>
            <person name="Yang L."/>
        </authorList>
    </citation>
    <scope>NUCLEOTIDE SEQUENCE</scope>
    <source>
        <strain evidence="8">HMD3159</strain>
    </source>
</reference>
<dbReference type="InterPro" id="IPR016007">
    <property type="entry name" value="Alpha_rhamnosid"/>
</dbReference>
<dbReference type="EMBL" id="JAMSCK010000001">
    <property type="protein sequence ID" value="MCM8568495.1"/>
    <property type="molecule type" value="Genomic_DNA"/>
</dbReference>
<dbReference type="InterPro" id="IPR035396">
    <property type="entry name" value="Bac_rhamnosid6H"/>
</dbReference>
<comment type="catalytic activity">
    <reaction evidence="1">
        <text>Hydrolysis of terminal non-reducing alpha-L-rhamnose residues in alpha-L-rhamnosides.</text>
        <dbReference type="EC" id="3.2.1.40"/>
    </reaction>
</comment>